<comment type="similarity">
    <text evidence="2 6">Belongs to the acyl-CoA dehydrogenase family.</text>
</comment>
<dbReference type="RefSeq" id="WP_073256359.1">
    <property type="nucleotide sequence ID" value="NZ_FRCS01000003.1"/>
</dbReference>
<dbReference type="CDD" id="cd00567">
    <property type="entry name" value="ACAD"/>
    <property type="match status" value="1"/>
</dbReference>
<keyword evidence="11" id="KW-1185">Reference proteome</keyword>
<dbReference type="InterPro" id="IPR006091">
    <property type="entry name" value="Acyl-CoA_Oxase/DH_mid-dom"/>
</dbReference>
<feature type="domain" description="Acyl-CoA dehydrogenase/oxidase C-terminal" evidence="7">
    <location>
        <begin position="234"/>
        <end position="369"/>
    </location>
</feature>
<dbReference type="EMBL" id="FRCS01000003">
    <property type="protein sequence ID" value="SHN17189.1"/>
    <property type="molecule type" value="Genomic_DNA"/>
</dbReference>
<dbReference type="SUPFAM" id="SSF56645">
    <property type="entry name" value="Acyl-CoA dehydrogenase NM domain-like"/>
    <property type="match status" value="1"/>
</dbReference>
<dbReference type="SUPFAM" id="SSF47203">
    <property type="entry name" value="Acyl-CoA dehydrogenase C-terminal domain-like"/>
    <property type="match status" value="1"/>
</dbReference>
<dbReference type="STRING" id="134849.SAMN05443668_103413"/>
<dbReference type="InterPro" id="IPR037069">
    <property type="entry name" value="AcylCoA_DH/ox_N_sf"/>
</dbReference>
<evidence type="ECO:0000259" key="7">
    <source>
        <dbReference type="Pfam" id="PF00441"/>
    </source>
</evidence>
<evidence type="ECO:0000256" key="2">
    <source>
        <dbReference type="ARBA" id="ARBA00009347"/>
    </source>
</evidence>
<evidence type="ECO:0000259" key="8">
    <source>
        <dbReference type="Pfam" id="PF02770"/>
    </source>
</evidence>
<comment type="cofactor">
    <cofactor evidence="1 6">
        <name>FAD</name>
        <dbReference type="ChEBI" id="CHEBI:57692"/>
    </cofactor>
</comment>
<evidence type="ECO:0000256" key="6">
    <source>
        <dbReference type="RuleBase" id="RU362125"/>
    </source>
</evidence>
<reference evidence="10 11" key="1">
    <citation type="submission" date="2016-11" db="EMBL/GenBank/DDBJ databases">
        <authorList>
            <person name="Jaros S."/>
            <person name="Januszkiewicz K."/>
            <person name="Wedrychowicz H."/>
        </authorList>
    </citation>
    <scope>NUCLEOTIDE SEQUENCE [LARGE SCALE GENOMIC DNA]</scope>
    <source>
        <strain evidence="10 11">DSM 46144</strain>
    </source>
</reference>
<evidence type="ECO:0000256" key="4">
    <source>
        <dbReference type="ARBA" id="ARBA00022827"/>
    </source>
</evidence>
<proteinExistence type="inferred from homology"/>
<gene>
    <name evidence="10" type="ORF">SAMN05443668_103413</name>
</gene>
<dbReference type="InterPro" id="IPR046373">
    <property type="entry name" value="Acyl-CoA_Oxase/DH_mid-dom_sf"/>
</dbReference>
<accession>A0A1M7PJC4</accession>
<dbReference type="GO" id="GO:0050660">
    <property type="term" value="F:flavin adenine dinucleotide binding"/>
    <property type="evidence" value="ECO:0007669"/>
    <property type="project" value="InterPro"/>
</dbReference>
<dbReference type="InterPro" id="IPR009075">
    <property type="entry name" value="AcylCo_DH/oxidase_C"/>
</dbReference>
<feature type="domain" description="Acyl-CoA oxidase/dehydrogenase middle" evidence="8">
    <location>
        <begin position="124"/>
        <end position="196"/>
    </location>
</feature>
<keyword evidence="4 6" id="KW-0274">FAD</keyword>
<evidence type="ECO:0000313" key="11">
    <source>
        <dbReference type="Proteomes" id="UP000184440"/>
    </source>
</evidence>
<dbReference type="Pfam" id="PF02771">
    <property type="entry name" value="Acyl-CoA_dh_N"/>
    <property type="match status" value="1"/>
</dbReference>
<dbReference type="InterPro" id="IPR009100">
    <property type="entry name" value="AcylCoA_DH/oxidase_NM_dom_sf"/>
</dbReference>
<dbReference type="Gene3D" id="1.20.140.10">
    <property type="entry name" value="Butyryl-CoA Dehydrogenase, subunit A, domain 3"/>
    <property type="match status" value="1"/>
</dbReference>
<evidence type="ECO:0000256" key="5">
    <source>
        <dbReference type="ARBA" id="ARBA00023002"/>
    </source>
</evidence>
<evidence type="ECO:0000259" key="9">
    <source>
        <dbReference type="Pfam" id="PF02771"/>
    </source>
</evidence>
<dbReference type="AlphaFoldDB" id="A0A1M7PJC4"/>
<evidence type="ECO:0000256" key="1">
    <source>
        <dbReference type="ARBA" id="ARBA00001974"/>
    </source>
</evidence>
<evidence type="ECO:0000256" key="3">
    <source>
        <dbReference type="ARBA" id="ARBA00022630"/>
    </source>
</evidence>
<dbReference type="PANTHER" id="PTHR43884:SF20">
    <property type="entry name" value="ACYL-COA DEHYDROGENASE FADE28"/>
    <property type="match status" value="1"/>
</dbReference>
<dbReference type="Pfam" id="PF00441">
    <property type="entry name" value="Acyl-CoA_dh_1"/>
    <property type="match status" value="1"/>
</dbReference>
<dbReference type="Gene3D" id="1.10.540.10">
    <property type="entry name" value="Acyl-CoA dehydrogenase/oxidase, N-terminal domain"/>
    <property type="match status" value="1"/>
</dbReference>
<protein>
    <submittedName>
        <fullName evidence="10">Acyl-CoA dehydrogenase</fullName>
    </submittedName>
</protein>
<name>A0A1M7PJC4_9ACTN</name>
<dbReference type="Proteomes" id="UP000184440">
    <property type="component" value="Unassembled WGS sequence"/>
</dbReference>
<dbReference type="InterPro" id="IPR013786">
    <property type="entry name" value="AcylCoA_DH/ox_N"/>
</dbReference>
<organism evidence="10 11">
    <name type="scientific">Cryptosporangium aurantiacum</name>
    <dbReference type="NCBI Taxonomy" id="134849"/>
    <lineage>
        <taxon>Bacteria</taxon>
        <taxon>Bacillati</taxon>
        <taxon>Actinomycetota</taxon>
        <taxon>Actinomycetes</taxon>
        <taxon>Cryptosporangiales</taxon>
        <taxon>Cryptosporangiaceae</taxon>
        <taxon>Cryptosporangium</taxon>
    </lineage>
</organism>
<dbReference type="OrthoDB" id="8677713at2"/>
<dbReference type="Pfam" id="PF02770">
    <property type="entry name" value="Acyl-CoA_dh_M"/>
    <property type="match status" value="1"/>
</dbReference>
<evidence type="ECO:0000313" key="10">
    <source>
        <dbReference type="EMBL" id="SHN17189.1"/>
    </source>
</evidence>
<keyword evidence="5 6" id="KW-0560">Oxidoreductase</keyword>
<feature type="domain" description="Acyl-CoA dehydrogenase/oxidase N-terminal" evidence="9">
    <location>
        <begin position="6"/>
        <end position="118"/>
    </location>
</feature>
<keyword evidence="3 6" id="KW-0285">Flavoprotein</keyword>
<dbReference type="InterPro" id="IPR036250">
    <property type="entry name" value="AcylCo_DH-like_C"/>
</dbReference>
<dbReference type="GO" id="GO:0003995">
    <property type="term" value="F:acyl-CoA dehydrogenase activity"/>
    <property type="evidence" value="ECO:0007669"/>
    <property type="project" value="TreeGrafter"/>
</dbReference>
<dbReference type="PANTHER" id="PTHR43884">
    <property type="entry name" value="ACYL-COA DEHYDROGENASE"/>
    <property type="match status" value="1"/>
</dbReference>
<sequence length="373" mass="39241">MNFSFSDEQEQLRSTLRRLLSERASSERLREILETDDRVDRTLWSLLAGQLGLLGLGIPEEYGGAGFGPVETTVVFEELGRALAAVPYFSTIGLAVNALLAADDEAARKDLLPGIADGSTLATLAISERGGDGGIDLAAVTTTAAGGDGTWRLTGEKAFVTDGVSADLVLVVARSEAGLGLFAVAGDAENLARENMAPLDLTRPLARIRFEGTPARLVGAEGAAEPGLRVALDRAVAALAAEQAGGAARCLDMAVEYAKVREQFGRPIGSFQAIKHKAADMMVRVETAKSAAYYAAWAAADSSSEASLASALAAAYCADAYVDVAAENIQIHGGIGYTWEHDAHLYFRRAKSSQLLFGTPETHRDRLAALVGI</sequence>
<dbReference type="Gene3D" id="2.40.110.10">
    <property type="entry name" value="Butyryl-CoA Dehydrogenase, subunit A, domain 2"/>
    <property type="match status" value="1"/>
</dbReference>